<dbReference type="SMART" id="SM01274">
    <property type="entry name" value="malic"/>
    <property type="match status" value="1"/>
</dbReference>
<proteinExistence type="predicted"/>
<dbReference type="InterPro" id="IPR046346">
    <property type="entry name" value="Aminoacid_DH-like_N_sf"/>
</dbReference>
<dbReference type="GO" id="GO:0004470">
    <property type="term" value="F:malic enzyme activity"/>
    <property type="evidence" value="ECO:0007669"/>
    <property type="project" value="InterPro"/>
</dbReference>
<feature type="region of interest" description="Disordered" evidence="2">
    <location>
        <begin position="540"/>
        <end position="569"/>
    </location>
</feature>
<dbReference type="PANTHER" id="PTHR43237">
    <property type="entry name" value="NADP-DEPENDENT MALIC ENZYME"/>
    <property type="match status" value="1"/>
</dbReference>
<dbReference type="InterPro" id="IPR037062">
    <property type="entry name" value="Malic_N_dom_sf"/>
</dbReference>
<evidence type="ECO:0000256" key="1">
    <source>
        <dbReference type="ARBA" id="ARBA00023002"/>
    </source>
</evidence>
<dbReference type="InterPro" id="IPR036291">
    <property type="entry name" value="NAD(P)-bd_dom_sf"/>
</dbReference>
<dbReference type="InterPro" id="IPR012302">
    <property type="entry name" value="Malic_NAD-bd"/>
</dbReference>
<dbReference type="InterPro" id="IPR012301">
    <property type="entry name" value="Malic_N_dom"/>
</dbReference>
<organism evidence="4 5">
    <name type="scientific">Cellulosimicrobium cellulans</name>
    <name type="common">Arthrobacter luteus</name>
    <dbReference type="NCBI Taxonomy" id="1710"/>
    <lineage>
        <taxon>Bacteria</taxon>
        <taxon>Bacillati</taxon>
        <taxon>Actinomycetota</taxon>
        <taxon>Actinomycetes</taxon>
        <taxon>Micrococcales</taxon>
        <taxon>Promicromonosporaceae</taxon>
        <taxon>Cellulosimicrobium</taxon>
    </lineage>
</organism>
<gene>
    <name evidence="4" type="ORF">Ccel01_05940</name>
</gene>
<dbReference type="SMART" id="SM00919">
    <property type="entry name" value="Malic_M"/>
    <property type="match status" value="1"/>
</dbReference>
<dbReference type="AlphaFoldDB" id="A0AAV5P2U0"/>
<evidence type="ECO:0000313" key="5">
    <source>
        <dbReference type="Proteomes" id="UP001165168"/>
    </source>
</evidence>
<dbReference type="Proteomes" id="UP001165168">
    <property type="component" value="Unassembled WGS sequence"/>
</dbReference>
<evidence type="ECO:0000259" key="3">
    <source>
        <dbReference type="PROSITE" id="PS51671"/>
    </source>
</evidence>
<dbReference type="PANTHER" id="PTHR43237:SF4">
    <property type="entry name" value="NADP-DEPENDENT MALIC ENZYME"/>
    <property type="match status" value="1"/>
</dbReference>
<comment type="caution">
    <text evidence="4">The sequence shown here is derived from an EMBL/GenBank/DDBJ whole genome shotgun (WGS) entry which is preliminary data.</text>
</comment>
<dbReference type="InterPro" id="IPR002912">
    <property type="entry name" value="ACT_dom"/>
</dbReference>
<keyword evidence="1" id="KW-0560">Oxidoreductase</keyword>
<dbReference type="Pfam" id="PF03949">
    <property type="entry name" value="Malic_M"/>
    <property type="match status" value="1"/>
</dbReference>
<dbReference type="SUPFAM" id="SSF53223">
    <property type="entry name" value="Aminoacid dehydrogenase-like, N-terminal domain"/>
    <property type="match status" value="1"/>
</dbReference>
<dbReference type="CDD" id="cd05311">
    <property type="entry name" value="NAD_bind_2_malic_enz"/>
    <property type="match status" value="1"/>
</dbReference>
<dbReference type="Gene3D" id="3.30.70.260">
    <property type="match status" value="1"/>
</dbReference>
<dbReference type="Pfam" id="PF00390">
    <property type="entry name" value="malic"/>
    <property type="match status" value="1"/>
</dbReference>
<feature type="compositionally biased region" description="Low complexity" evidence="2">
    <location>
        <begin position="557"/>
        <end position="569"/>
    </location>
</feature>
<name>A0AAV5P2U0_CELCE</name>
<reference evidence="4" key="1">
    <citation type="submission" date="2023-03" db="EMBL/GenBank/DDBJ databases">
        <title>Cellulosimicrobium cellulans NBRC 103059.</title>
        <authorList>
            <person name="Ichikawa N."/>
            <person name="Sato H."/>
            <person name="Tonouchi N."/>
        </authorList>
    </citation>
    <scope>NUCLEOTIDE SEQUENCE</scope>
    <source>
        <strain evidence="4">NBRC 103059</strain>
    </source>
</reference>
<dbReference type="EMBL" id="BSTG01000001">
    <property type="protein sequence ID" value="GLY55992.1"/>
    <property type="molecule type" value="Genomic_DNA"/>
</dbReference>
<dbReference type="GO" id="GO:0016616">
    <property type="term" value="F:oxidoreductase activity, acting on the CH-OH group of donors, NAD or NADP as acceptor"/>
    <property type="evidence" value="ECO:0007669"/>
    <property type="project" value="InterPro"/>
</dbReference>
<dbReference type="SUPFAM" id="SSF51735">
    <property type="entry name" value="NAD(P)-binding Rossmann-fold domains"/>
    <property type="match status" value="1"/>
</dbReference>
<evidence type="ECO:0000256" key="2">
    <source>
        <dbReference type="SAM" id="MobiDB-lite"/>
    </source>
</evidence>
<dbReference type="InterPro" id="IPR045213">
    <property type="entry name" value="Malic_NAD-bd_bact_type"/>
</dbReference>
<protein>
    <submittedName>
        <fullName evidence="4">Malate dehydrogenase</fullName>
    </submittedName>
</protein>
<dbReference type="GO" id="GO:0051287">
    <property type="term" value="F:NAD binding"/>
    <property type="evidence" value="ECO:0007669"/>
    <property type="project" value="InterPro"/>
</dbReference>
<accession>A0AAV5P2U0</accession>
<dbReference type="InterPro" id="IPR051674">
    <property type="entry name" value="Malate_Decarboxylase"/>
</dbReference>
<feature type="region of interest" description="Disordered" evidence="2">
    <location>
        <begin position="1"/>
        <end position="32"/>
    </location>
</feature>
<dbReference type="PROSITE" id="PS51671">
    <property type="entry name" value="ACT"/>
    <property type="match status" value="1"/>
</dbReference>
<feature type="domain" description="ACT" evidence="3">
    <location>
        <begin position="91"/>
        <end position="165"/>
    </location>
</feature>
<evidence type="ECO:0000313" key="4">
    <source>
        <dbReference type="EMBL" id="GLY55992.1"/>
    </source>
</evidence>
<sequence>MEGQQHRGGTHAQGSPPKDALTGADQATTAPTRCSDLERARLFTAAAGDHGVREGAVVVSGLTRPVPASWPAGRAILGPMTSAPSVSSSITARLQVEARPTAVSELTTAIEHTGGIVTALDVTASGHERITVDVTVATRGEEHAGQIVEALRALPGVVVDRVSDRTFLLHLGGKLKIESKVPIRNRDDLSMIYTPGVARVCEAIAAKPDDARRLTIKRNTIAVVTDGSAVLGLGDIGPLASLPVMEGKAALFKRFADIDAFPIALDTTDVDEIVRTVKAIAPVFAGINLEDISAPRCFEIEARLRAELDIPVFHDDQHGTAIVALAALTNALKVVGKQLPDVRIVLSGAGAAGTAVLKLLLAAGAHDVVVADIEGVVHPGRPGLSPSLAWTAVNTNPRRVTGTLREAVVDADVFIGVSAPDVLTGDDVARMAPDAIVFAMANPRPEVDPVEAAEHAAIVGTGRSDFANQINNVLAFPGVFRGLLDARSHRITDAMLLAAARALASAIHEDQLNPTYIIPSVFNPEVTTLVAAAVERAAREDGAAEPPALTGGLPRVATTTSAPTTAPEA</sequence>
<dbReference type="FunFam" id="3.40.50.10380:FF:000003">
    <property type="entry name" value="NADP-dependent malic enzyme"/>
    <property type="match status" value="1"/>
</dbReference>
<dbReference type="Gene3D" id="3.40.50.720">
    <property type="entry name" value="NAD(P)-binding Rossmann-like Domain"/>
    <property type="match status" value="1"/>
</dbReference>
<dbReference type="Gene3D" id="3.40.50.10380">
    <property type="entry name" value="Malic enzyme, N-terminal domain"/>
    <property type="match status" value="1"/>
</dbReference>